<feature type="region of interest" description="Disordered" evidence="1">
    <location>
        <begin position="58"/>
        <end position="155"/>
    </location>
</feature>
<accession>A0AAN8GIV1</accession>
<protein>
    <submittedName>
        <fullName evidence="2">Uncharacterized protein</fullName>
    </submittedName>
</protein>
<reference evidence="2 3" key="1">
    <citation type="journal article" date="2023" name="Mol. Biol. Evol.">
        <title>Genomics of Secondarily Temperate Adaptation in the Only Non-Antarctic Icefish.</title>
        <authorList>
            <person name="Rivera-Colon A.G."/>
            <person name="Rayamajhi N."/>
            <person name="Minhas B.F."/>
            <person name="Madrigal G."/>
            <person name="Bilyk K.T."/>
            <person name="Yoon V."/>
            <person name="Hune M."/>
            <person name="Gregory S."/>
            <person name="Cheng C.H.C."/>
            <person name="Catchen J.M."/>
        </authorList>
    </citation>
    <scope>NUCLEOTIDE SEQUENCE [LARGE SCALE GENOMIC DNA]</scope>
    <source>
        <strain evidence="2">JC2023a</strain>
    </source>
</reference>
<feature type="compositionally biased region" description="Low complexity" evidence="1">
    <location>
        <begin position="105"/>
        <end position="126"/>
    </location>
</feature>
<feature type="compositionally biased region" description="Acidic residues" evidence="1">
    <location>
        <begin position="63"/>
        <end position="73"/>
    </location>
</feature>
<gene>
    <name evidence="2" type="ORF">CesoFtcFv8_024730</name>
</gene>
<dbReference type="EMBL" id="JAULUE010002065">
    <property type="protein sequence ID" value="KAK5879429.1"/>
    <property type="molecule type" value="Genomic_DNA"/>
</dbReference>
<proteinExistence type="predicted"/>
<evidence type="ECO:0000313" key="3">
    <source>
        <dbReference type="Proteomes" id="UP001335648"/>
    </source>
</evidence>
<comment type="caution">
    <text evidence="2">The sequence shown here is derived from an EMBL/GenBank/DDBJ whole genome shotgun (WGS) entry which is preliminary data.</text>
</comment>
<organism evidence="2 3">
    <name type="scientific">Champsocephalus esox</name>
    <name type="common">pike icefish</name>
    <dbReference type="NCBI Taxonomy" id="159716"/>
    <lineage>
        <taxon>Eukaryota</taxon>
        <taxon>Metazoa</taxon>
        <taxon>Chordata</taxon>
        <taxon>Craniata</taxon>
        <taxon>Vertebrata</taxon>
        <taxon>Euteleostomi</taxon>
        <taxon>Actinopterygii</taxon>
        <taxon>Neopterygii</taxon>
        <taxon>Teleostei</taxon>
        <taxon>Neoteleostei</taxon>
        <taxon>Acanthomorphata</taxon>
        <taxon>Eupercaria</taxon>
        <taxon>Perciformes</taxon>
        <taxon>Notothenioidei</taxon>
        <taxon>Channichthyidae</taxon>
        <taxon>Champsocephalus</taxon>
    </lineage>
</organism>
<sequence length="201" mass="22433">MAYDQVRATVYRSPALVARTTFQLFSVNQQTLSQWHKRWTSAQEKILLTSGIHALQGPRTEEEALLEEEEPQAEEPRAEEPLPGPATVFMELVPLEEDQEPFPATPSSSSSSAPSSSSTSYTPKSTIYNRRRLQKEQAEAARRGEGSETQSPVSKQVFFLWAEEDQGDGAQTAGEGQWKRVGNCPVLAKHKSPEEWLDSLQ</sequence>
<evidence type="ECO:0000256" key="1">
    <source>
        <dbReference type="SAM" id="MobiDB-lite"/>
    </source>
</evidence>
<keyword evidence="3" id="KW-1185">Reference proteome</keyword>
<evidence type="ECO:0000313" key="2">
    <source>
        <dbReference type="EMBL" id="KAK5879429.1"/>
    </source>
</evidence>
<feature type="compositionally biased region" description="Basic and acidic residues" evidence="1">
    <location>
        <begin position="134"/>
        <end position="146"/>
    </location>
</feature>
<dbReference type="Proteomes" id="UP001335648">
    <property type="component" value="Unassembled WGS sequence"/>
</dbReference>
<name>A0AAN8GIV1_9TELE</name>
<dbReference type="AlphaFoldDB" id="A0AAN8GIV1"/>